<feature type="compositionally biased region" description="Low complexity" evidence="3">
    <location>
        <begin position="15"/>
        <end position="28"/>
    </location>
</feature>
<organism evidence="5">
    <name type="scientific">Zea mays</name>
    <name type="common">Maize</name>
    <dbReference type="NCBI Taxonomy" id="4577"/>
    <lineage>
        <taxon>Eukaryota</taxon>
        <taxon>Viridiplantae</taxon>
        <taxon>Streptophyta</taxon>
        <taxon>Embryophyta</taxon>
        <taxon>Tracheophyta</taxon>
        <taxon>Spermatophyta</taxon>
        <taxon>Magnoliopsida</taxon>
        <taxon>Liliopsida</taxon>
        <taxon>Poales</taxon>
        <taxon>Poaceae</taxon>
        <taxon>PACMAD clade</taxon>
        <taxon>Panicoideae</taxon>
        <taxon>Andropogonodae</taxon>
        <taxon>Andropogoneae</taxon>
        <taxon>Tripsacinae</taxon>
        <taxon>Zea</taxon>
    </lineage>
</organism>
<evidence type="ECO:0000256" key="1">
    <source>
        <dbReference type="ARBA" id="ARBA00004370"/>
    </source>
</evidence>
<evidence type="ECO:0000313" key="6">
    <source>
        <dbReference type="EnsemblPlants" id="Zm00001eb006970_P001"/>
    </source>
</evidence>
<keyword evidence="4" id="KW-0812">Transmembrane</keyword>
<dbReference type="OMA" id="ILHFAFN"/>
<dbReference type="PANTHER" id="PTHR31234:SF68">
    <property type="entry name" value="EXPRESSED PROTEIN"/>
    <property type="match status" value="1"/>
</dbReference>
<dbReference type="RefSeq" id="XP_008665894.1">
    <property type="nucleotide sequence ID" value="XM_008667672.3"/>
</dbReference>
<keyword evidence="4" id="KW-1133">Transmembrane helix</keyword>
<dbReference type="EMBL" id="CM007647">
    <property type="protein sequence ID" value="ONL94478.1"/>
    <property type="molecule type" value="Genomic_DNA"/>
</dbReference>
<dbReference type="FunCoup" id="A0A1D6JR99">
    <property type="interactions" value="3"/>
</dbReference>
<reference evidence="6" key="3">
    <citation type="submission" date="2021-05" db="UniProtKB">
        <authorList>
            <consortium name="EnsemblPlants"/>
        </authorList>
    </citation>
    <scope>IDENTIFICATION</scope>
    <source>
        <strain evidence="6">cv. B73</strain>
    </source>
</reference>
<reference evidence="6" key="2">
    <citation type="submission" date="2019-07" db="EMBL/GenBank/DDBJ databases">
        <authorList>
            <person name="Seetharam A."/>
            <person name="Woodhouse M."/>
            <person name="Cannon E."/>
        </authorList>
    </citation>
    <scope>NUCLEOTIDE SEQUENCE [LARGE SCALE GENOMIC DNA]</scope>
    <source>
        <strain evidence="6">cv. B73</strain>
    </source>
</reference>
<evidence type="ECO:0000256" key="2">
    <source>
        <dbReference type="ARBA" id="ARBA00023136"/>
    </source>
</evidence>
<keyword evidence="2 4" id="KW-0472">Membrane</keyword>
<evidence type="ECO:0000256" key="3">
    <source>
        <dbReference type="SAM" id="MobiDB-lite"/>
    </source>
</evidence>
<gene>
    <name evidence="6" type="primary">LOC103644471</name>
    <name evidence="5" type="ORF">ZEAMMB73_Zm00001d028015</name>
</gene>
<dbReference type="EnsemblPlants" id="Zm00001eb006970_T001">
    <property type="protein sequence ID" value="Zm00001eb006970_P001"/>
    <property type="gene ID" value="Zm00001eb006970"/>
</dbReference>
<dbReference type="AlphaFoldDB" id="A0A1D6JR99"/>
<accession>A0A317YKG2</accession>
<dbReference type="eggNOG" id="ENOG502S13Z">
    <property type="taxonomic scope" value="Eukaryota"/>
</dbReference>
<dbReference type="Proteomes" id="UP000007305">
    <property type="component" value="Chromosome 1"/>
</dbReference>
<protein>
    <submittedName>
        <fullName evidence="5">Hydroxyproline-rich glycoprotein family protein</fullName>
    </submittedName>
</protein>
<evidence type="ECO:0000313" key="7">
    <source>
        <dbReference type="Proteomes" id="UP000007305"/>
    </source>
</evidence>
<dbReference type="PANTHER" id="PTHR31234">
    <property type="entry name" value="LATE EMBRYOGENESIS ABUNDANT (LEA) HYDROXYPROLINE-RICH GLYCOPROTEIN FAMILY"/>
    <property type="match status" value="1"/>
</dbReference>
<dbReference type="KEGG" id="zma:103644471"/>
<keyword evidence="7" id="KW-1185">Reference proteome</keyword>
<dbReference type="PaxDb" id="4577-GRMZM2G445296_P01"/>
<feature type="region of interest" description="Disordered" evidence="3">
    <location>
        <begin position="1"/>
        <end position="41"/>
    </location>
</feature>
<evidence type="ECO:0000313" key="5">
    <source>
        <dbReference type="EMBL" id="ONL94478.1"/>
    </source>
</evidence>
<dbReference type="GeneID" id="103644471"/>
<evidence type="ECO:0000256" key="4">
    <source>
        <dbReference type="SAM" id="Phobius"/>
    </source>
</evidence>
<comment type="subcellular location">
    <subcellularLocation>
        <location evidence="1">Membrane</location>
    </subcellularLocation>
</comment>
<proteinExistence type="predicted"/>
<name>A0A1D6JR99_MAIZE</name>
<dbReference type="GO" id="GO:0098542">
    <property type="term" value="P:defense response to other organism"/>
    <property type="evidence" value="ECO:0007669"/>
    <property type="project" value="InterPro"/>
</dbReference>
<dbReference type="ExpressionAtlas" id="A0A1D6JR99">
    <property type="expression patterns" value="baseline"/>
</dbReference>
<feature type="transmembrane region" description="Helical" evidence="4">
    <location>
        <begin position="100"/>
        <end position="121"/>
    </location>
</feature>
<dbReference type="InterPro" id="IPR044839">
    <property type="entry name" value="NDR1-like"/>
</dbReference>
<accession>A0A1D6JR99</accession>
<dbReference type="OrthoDB" id="996955at2759"/>
<dbReference type="GO" id="GO:0016020">
    <property type="term" value="C:membrane"/>
    <property type="evidence" value="ECO:0007669"/>
    <property type="project" value="UniProtKB-SubCell"/>
</dbReference>
<reference evidence="5 7" key="1">
    <citation type="submission" date="2015-12" db="EMBL/GenBank/DDBJ databases">
        <title>Update maize B73 reference genome by single molecule sequencing technologies.</title>
        <authorList>
            <consortium name="Maize Genome Sequencing Project"/>
            <person name="Ware D."/>
        </authorList>
    </citation>
    <scope>NUCLEOTIDE SEQUENCE [LARGE SCALE GENOMIC DNA]</scope>
    <source>
        <strain evidence="7">cv. B73</strain>
        <tissue evidence="5">Seedling</tissue>
    </source>
</reference>
<sequence>MAERSLPPAVPASPEPASSSAVSTTFSSPLEPVSAPAAATPVHSTYVVQVQKDQIYRVPPPENAYFAERYRNERGGGGKKKKRGSSEWSAACSPCVLRTLGALLAAAALVGAAVLISLVVLRPGVPGFSVERIAVINSTRQQRVDYDLFLTAVNPNKMTALWYRSGRARLTHHGTTLAKGDVGQPADGGEDATDFSVLLQGQKHNGRTPRAVEKGFSGSKDHLALQLAVEVTVQVHVGAFGFGQRRLAVDCGITAAGLSKDVHIASQNCRSSFRN</sequence>
<dbReference type="Gramene" id="Zm00001eb006970_T001">
    <property type="protein sequence ID" value="Zm00001eb006970_P001"/>
    <property type="gene ID" value="Zm00001eb006970"/>
</dbReference>